<dbReference type="SMART" id="SM00448">
    <property type="entry name" value="REC"/>
    <property type="match status" value="1"/>
</dbReference>
<name>A0ABW7EI06_9BURK</name>
<dbReference type="SMART" id="SM00388">
    <property type="entry name" value="HisKA"/>
    <property type="match status" value="1"/>
</dbReference>
<evidence type="ECO:0000259" key="9">
    <source>
        <dbReference type="PROSITE" id="PS50109"/>
    </source>
</evidence>
<evidence type="ECO:0000313" key="13">
    <source>
        <dbReference type="Proteomes" id="UP001606300"/>
    </source>
</evidence>
<evidence type="ECO:0000256" key="6">
    <source>
        <dbReference type="ARBA" id="ARBA00022777"/>
    </source>
</evidence>
<dbReference type="PANTHER" id="PTHR43547:SF2">
    <property type="entry name" value="HYBRID SIGNAL TRANSDUCTION HISTIDINE KINASE C"/>
    <property type="match status" value="1"/>
</dbReference>
<dbReference type="Gene3D" id="6.10.340.10">
    <property type="match status" value="1"/>
</dbReference>
<keyword evidence="8" id="KW-1133">Transmembrane helix</keyword>
<proteinExistence type="predicted"/>
<keyword evidence="12" id="KW-0067">ATP-binding</keyword>
<keyword evidence="12" id="KW-0547">Nucleotide-binding</keyword>
<dbReference type="InterPro" id="IPR003594">
    <property type="entry name" value="HATPase_dom"/>
</dbReference>
<keyword evidence="4 7" id="KW-0597">Phosphoprotein</keyword>
<dbReference type="InterPro" id="IPR004358">
    <property type="entry name" value="Sig_transdc_His_kin-like_C"/>
</dbReference>
<dbReference type="RefSeq" id="WP_394469171.1">
    <property type="nucleotide sequence ID" value="NZ_JBIGHY010000001.1"/>
</dbReference>
<feature type="domain" description="Response regulatory" evidence="10">
    <location>
        <begin position="612"/>
        <end position="727"/>
    </location>
</feature>
<dbReference type="InterPro" id="IPR003660">
    <property type="entry name" value="HAMP_dom"/>
</dbReference>
<evidence type="ECO:0000256" key="3">
    <source>
        <dbReference type="ARBA" id="ARBA00012438"/>
    </source>
</evidence>
<evidence type="ECO:0000256" key="7">
    <source>
        <dbReference type="PROSITE-ProRule" id="PRU00169"/>
    </source>
</evidence>
<dbReference type="PRINTS" id="PR00344">
    <property type="entry name" value="BCTRLSENSOR"/>
</dbReference>
<dbReference type="PROSITE" id="PS50109">
    <property type="entry name" value="HIS_KIN"/>
    <property type="match status" value="1"/>
</dbReference>
<feature type="transmembrane region" description="Helical" evidence="8">
    <location>
        <begin position="17"/>
        <end position="38"/>
    </location>
</feature>
<evidence type="ECO:0000256" key="5">
    <source>
        <dbReference type="ARBA" id="ARBA00022679"/>
    </source>
</evidence>
<dbReference type="InterPro" id="IPR005467">
    <property type="entry name" value="His_kinase_dom"/>
</dbReference>
<evidence type="ECO:0000259" key="11">
    <source>
        <dbReference type="PROSITE" id="PS50885"/>
    </source>
</evidence>
<evidence type="ECO:0000256" key="1">
    <source>
        <dbReference type="ARBA" id="ARBA00000085"/>
    </source>
</evidence>
<evidence type="ECO:0000256" key="4">
    <source>
        <dbReference type="ARBA" id="ARBA00022553"/>
    </source>
</evidence>
<feature type="domain" description="Histidine kinase" evidence="9">
    <location>
        <begin position="377"/>
        <end position="593"/>
    </location>
</feature>
<reference evidence="12 13" key="1">
    <citation type="submission" date="2024-09" db="EMBL/GenBank/DDBJ databases">
        <title>Novel species of the genus Pelomonas and Roseateles isolated from streams.</title>
        <authorList>
            <person name="Lu H."/>
        </authorList>
    </citation>
    <scope>NUCLEOTIDE SEQUENCE [LARGE SCALE GENOMIC DNA]</scope>
    <source>
        <strain evidence="12 13">DC23W</strain>
    </source>
</reference>
<dbReference type="Gene3D" id="3.30.565.10">
    <property type="entry name" value="Histidine kinase-like ATPase, C-terminal domain"/>
    <property type="match status" value="1"/>
</dbReference>
<feature type="domain" description="HAMP" evidence="11">
    <location>
        <begin position="303"/>
        <end position="355"/>
    </location>
</feature>
<dbReference type="CDD" id="cd00082">
    <property type="entry name" value="HisKA"/>
    <property type="match status" value="1"/>
</dbReference>
<dbReference type="PROSITE" id="PS50110">
    <property type="entry name" value="RESPONSE_REGULATORY"/>
    <property type="match status" value="1"/>
</dbReference>
<dbReference type="InterPro" id="IPR001789">
    <property type="entry name" value="Sig_transdc_resp-reg_receiver"/>
</dbReference>
<dbReference type="CDD" id="cd18774">
    <property type="entry name" value="PDC2_HK_sensor"/>
    <property type="match status" value="1"/>
</dbReference>
<dbReference type="CDD" id="cd17580">
    <property type="entry name" value="REC_2_DhkD-like"/>
    <property type="match status" value="1"/>
</dbReference>
<keyword evidence="6" id="KW-0418">Kinase</keyword>
<dbReference type="Pfam" id="PF00072">
    <property type="entry name" value="Response_reg"/>
    <property type="match status" value="1"/>
</dbReference>
<feature type="transmembrane region" description="Helical" evidence="8">
    <location>
        <begin position="282"/>
        <end position="302"/>
    </location>
</feature>
<feature type="modified residue" description="4-aspartylphosphate" evidence="7">
    <location>
        <position position="661"/>
    </location>
</feature>
<dbReference type="EC" id="2.7.13.3" evidence="3"/>
<dbReference type="Pfam" id="PF00512">
    <property type="entry name" value="HisKA"/>
    <property type="match status" value="1"/>
</dbReference>
<dbReference type="SUPFAM" id="SSF55874">
    <property type="entry name" value="ATPase domain of HSP90 chaperone/DNA topoisomerase II/histidine kinase"/>
    <property type="match status" value="1"/>
</dbReference>
<dbReference type="InterPro" id="IPR003661">
    <property type="entry name" value="HisK_dim/P_dom"/>
</dbReference>
<dbReference type="SUPFAM" id="SSF52172">
    <property type="entry name" value="CheY-like"/>
    <property type="match status" value="1"/>
</dbReference>
<dbReference type="InterPro" id="IPR036890">
    <property type="entry name" value="HATPase_C_sf"/>
</dbReference>
<keyword evidence="8" id="KW-0472">Membrane</keyword>
<comment type="subcellular location">
    <subcellularLocation>
        <location evidence="2">Membrane</location>
    </subcellularLocation>
</comment>
<sequence length="727" mass="77066">MTLAATDSVYLRTRLRILILVTLLPVAGMGVIGTWLLLQRETEAVKAGTWERARAMSTAIDAELQASIAALQLLAGSPALAAGDVASFRPEAERALKQRAQWLNVLVSDAATGALRFNLRAPPGEALKAPIDPASVLLAASRRQPVVGRLINGDAVRRKQVVVRVPVIVDARPVALVLSATLDAAVIERLVVAQQFPEDWAVAVLDPSHQLIVRRPQLPEGADIGESLRRALAAPPQGWEQGTLRDGRKVYRTVQRSAVTGWTVAVAVPKAVVEESLFYVRLLWLVSGLVVALCLGLAWWLAKGVGRPIAALADAAPALGRGEPLVLPDAGSLEEVRQLCAALQQASARLQQRDADHAVADAALRAAGRAKDEFLAMLGHELRNPLSSLSNAAALLQQAPARPELVARVAGVLSRQVPQMTRLVDDLLEVGRVTAGKITLLQQPLELAGQVRETLAAFEANGRLAGHVVTQDLQPVWVQADGARLEQIIANLMDNALKYTPPGRRIAVTVRPEGAQALLQVADDGQGMSPELLRSAFDLFVQGERGPSRESGGLGLGLTLAQRLAQLHGGQITAASAGVGQGSTFSVRLPVIDTPATPAADDPGAAPGAARSVLVVEDNVDAGESLVALLELLGHRAEWTDLGERGVQRAADLQPDLVLVDVGLPDIDGYEVARRLRAQPATQALRLVALTGYGTPEDRQRALAAGFNDHLAKPIGLPELEALLART</sequence>
<dbReference type="SMART" id="SM00387">
    <property type="entry name" value="HATPase_c"/>
    <property type="match status" value="1"/>
</dbReference>
<comment type="catalytic activity">
    <reaction evidence="1">
        <text>ATP + protein L-histidine = ADP + protein N-phospho-L-histidine.</text>
        <dbReference type="EC" id="2.7.13.3"/>
    </reaction>
</comment>
<dbReference type="PANTHER" id="PTHR43547">
    <property type="entry name" value="TWO-COMPONENT HISTIDINE KINASE"/>
    <property type="match status" value="1"/>
</dbReference>
<organism evidence="12 13">
    <name type="scientific">Pelomonas dachongensis</name>
    <dbReference type="NCBI Taxonomy" id="3299029"/>
    <lineage>
        <taxon>Bacteria</taxon>
        <taxon>Pseudomonadati</taxon>
        <taxon>Pseudomonadota</taxon>
        <taxon>Betaproteobacteria</taxon>
        <taxon>Burkholderiales</taxon>
        <taxon>Sphaerotilaceae</taxon>
        <taxon>Roseateles</taxon>
    </lineage>
</organism>
<evidence type="ECO:0000256" key="2">
    <source>
        <dbReference type="ARBA" id="ARBA00004370"/>
    </source>
</evidence>
<evidence type="ECO:0000259" key="10">
    <source>
        <dbReference type="PROSITE" id="PS50110"/>
    </source>
</evidence>
<dbReference type="InterPro" id="IPR011006">
    <property type="entry name" value="CheY-like_superfamily"/>
</dbReference>
<dbReference type="InterPro" id="IPR036097">
    <property type="entry name" value="HisK_dim/P_sf"/>
</dbReference>
<protein>
    <recommendedName>
        <fullName evidence="3">histidine kinase</fullName>
        <ecNumber evidence="3">2.7.13.3</ecNumber>
    </recommendedName>
</protein>
<dbReference type="Proteomes" id="UP001606300">
    <property type="component" value="Unassembled WGS sequence"/>
</dbReference>
<evidence type="ECO:0000313" key="12">
    <source>
        <dbReference type="EMBL" id="MFG6413092.1"/>
    </source>
</evidence>
<dbReference type="GO" id="GO:0005524">
    <property type="term" value="F:ATP binding"/>
    <property type="evidence" value="ECO:0007669"/>
    <property type="project" value="UniProtKB-KW"/>
</dbReference>
<keyword evidence="5" id="KW-0808">Transferase</keyword>
<keyword evidence="13" id="KW-1185">Reference proteome</keyword>
<dbReference type="Gene3D" id="1.10.287.130">
    <property type="match status" value="1"/>
</dbReference>
<dbReference type="Pfam" id="PF02518">
    <property type="entry name" value="HATPase_c"/>
    <property type="match status" value="1"/>
</dbReference>
<dbReference type="SUPFAM" id="SSF47384">
    <property type="entry name" value="Homodimeric domain of signal transducing histidine kinase"/>
    <property type="match status" value="1"/>
</dbReference>
<evidence type="ECO:0000256" key="8">
    <source>
        <dbReference type="SAM" id="Phobius"/>
    </source>
</evidence>
<dbReference type="EMBL" id="JBIGHY010000001">
    <property type="protein sequence ID" value="MFG6413092.1"/>
    <property type="molecule type" value="Genomic_DNA"/>
</dbReference>
<accession>A0ABW7EI06</accession>
<dbReference type="PROSITE" id="PS50885">
    <property type="entry name" value="HAMP"/>
    <property type="match status" value="1"/>
</dbReference>
<dbReference type="CDD" id="cd00075">
    <property type="entry name" value="HATPase"/>
    <property type="match status" value="1"/>
</dbReference>
<gene>
    <name evidence="12" type="ORF">ACG02S_04190</name>
</gene>
<comment type="caution">
    <text evidence="12">The sequence shown here is derived from an EMBL/GenBank/DDBJ whole genome shotgun (WGS) entry which is preliminary data.</text>
</comment>
<keyword evidence="8" id="KW-0812">Transmembrane</keyword>
<dbReference type="Gene3D" id="3.40.50.2300">
    <property type="match status" value="1"/>
</dbReference>